<evidence type="ECO:0000313" key="8">
    <source>
        <dbReference type="Proteomes" id="UP000565078"/>
    </source>
</evidence>
<evidence type="ECO:0000256" key="3">
    <source>
        <dbReference type="ARBA" id="ARBA00023186"/>
    </source>
</evidence>
<dbReference type="PANTHER" id="PTHR12674:SF2">
    <property type="entry name" value="PREFOLDIN SUBUNIT 5"/>
    <property type="match status" value="1"/>
</dbReference>
<sequence length="149" mass="16271">MAGQNEQKVTLTGNQLLQLSAQERQKLSEINRRISSIQSFRNELAAAHDALEEISRTEKGEKALINLGAGVFVQASIEENSKALTSIAGNAFREKPNQDISKALSAKIGALDKNLEGIGAEQQKTIARINQLEQVLSAGRQYLSKQRQA</sequence>
<comment type="function">
    <text evidence="4">Molecular chaperone capable of stabilizing a range of proteins. Seems to fulfill an ATP-independent, HSP70-like function in archaeal de novo protein folding.</text>
</comment>
<evidence type="ECO:0000256" key="4">
    <source>
        <dbReference type="ARBA" id="ARBA00025077"/>
    </source>
</evidence>
<dbReference type="InterPro" id="IPR009053">
    <property type="entry name" value="Prefoldin"/>
</dbReference>
<dbReference type="Gene3D" id="1.10.287.370">
    <property type="match status" value="1"/>
</dbReference>
<dbReference type="SUPFAM" id="SSF46579">
    <property type="entry name" value="Prefoldin"/>
    <property type="match status" value="1"/>
</dbReference>
<gene>
    <name evidence="7" type="primary">pfdA</name>
    <name evidence="7" type="ORF">HA254_03330</name>
</gene>
<dbReference type="AlphaFoldDB" id="A0A7J4IXU9"/>
<dbReference type="Pfam" id="PF02996">
    <property type="entry name" value="Prefoldin"/>
    <property type="match status" value="1"/>
</dbReference>
<dbReference type="GO" id="GO:0016272">
    <property type="term" value="C:prefoldin complex"/>
    <property type="evidence" value="ECO:0007669"/>
    <property type="project" value="InterPro"/>
</dbReference>
<dbReference type="GO" id="GO:0051082">
    <property type="term" value="F:unfolded protein binding"/>
    <property type="evidence" value="ECO:0007669"/>
    <property type="project" value="InterPro"/>
</dbReference>
<organism evidence="7 8">
    <name type="scientific">Candidatus Iainarchaeum sp</name>
    <dbReference type="NCBI Taxonomy" id="3101447"/>
    <lineage>
        <taxon>Archaea</taxon>
        <taxon>Candidatus Iainarchaeota</taxon>
        <taxon>Candidatus Iainarchaeia</taxon>
        <taxon>Candidatus Iainarchaeales</taxon>
        <taxon>Candidatus Iainarchaeaceae</taxon>
        <taxon>Candidatus Iainarchaeum</taxon>
    </lineage>
</organism>
<dbReference type="GO" id="GO:0005737">
    <property type="term" value="C:cytoplasm"/>
    <property type="evidence" value="ECO:0007669"/>
    <property type="project" value="TreeGrafter"/>
</dbReference>
<comment type="caution">
    <text evidence="7">The sequence shown here is derived from an EMBL/GenBank/DDBJ whole genome shotgun (WGS) entry which is preliminary data.</text>
</comment>
<name>A0A7J4IXU9_9ARCH</name>
<accession>A0A7J4IXU9</accession>
<evidence type="ECO:0000256" key="5">
    <source>
        <dbReference type="ARBA" id="ARBA00044156"/>
    </source>
</evidence>
<proteinExistence type="inferred from homology"/>
<dbReference type="EMBL" id="DUGC01000053">
    <property type="protein sequence ID" value="HIH09680.1"/>
    <property type="molecule type" value="Genomic_DNA"/>
</dbReference>
<dbReference type="PANTHER" id="PTHR12674">
    <property type="entry name" value="PREFOLDIN SUBUNIT 5"/>
    <property type="match status" value="1"/>
</dbReference>
<evidence type="ECO:0000313" key="7">
    <source>
        <dbReference type="EMBL" id="HIH09680.1"/>
    </source>
</evidence>
<dbReference type="InterPro" id="IPR011599">
    <property type="entry name" value="PFD_alpha_archaea"/>
</dbReference>
<evidence type="ECO:0000256" key="2">
    <source>
        <dbReference type="ARBA" id="ARBA00011716"/>
    </source>
</evidence>
<dbReference type="NCBIfam" id="TIGR00293">
    <property type="entry name" value="prefoldin subunit alpha"/>
    <property type="match status" value="1"/>
</dbReference>
<comment type="subunit">
    <text evidence="2">Heterohexamer of two alpha and four beta subunits.</text>
</comment>
<dbReference type="Proteomes" id="UP000565078">
    <property type="component" value="Unassembled WGS sequence"/>
</dbReference>
<evidence type="ECO:0000256" key="6">
    <source>
        <dbReference type="NCBIfam" id="TIGR00293"/>
    </source>
</evidence>
<protein>
    <recommendedName>
        <fullName evidence="5 6">Prefoldin subunit alpha</fullName>
    </recommendedName>
</protein>
<keyword evidence="3" id="KW-0143">Chaperone</keyword>
<dbReference type="GO" id="GO:0006457">
    <property type="term" value="P:protein folding"/>
    <property type="evidence" value="ECO:0007669"/>
    <property type="project" value="UniProtKB-UniRule"/>
</dbReference>
<reference evidence="8" key="1">
    <citation type="journal article" date="2020" name="bioRxiv">
        <title>A rank-normalized archaeal taxonomy based on genome phylogeny resolves widespread incomplete and uneven classifications.</title>
        <authorList>
            <person name="Rinke C."/>
            <person name="Chuvochina M."/>
            <person name="Mussig A.J."/>
            <person name="Chaumeil P.-A."/>
            <person name="Waite D.W."/>
            <person name="Whitman W.B."/>
            <person name="Parks D.H."/>
            <person name="Hugenholtz P."/>
        </authorList>
    </citation>
    <scope>NUCLEOTIDE SEQUENCE [LARGE SCALE GENOMIC DNA]</scope>
</reference>
<dbReference type="InterPro" id="IPR004127">
    <property type="entry name" value="Prefoldin_subunit_alpha"/>
</dbReference>
<evidence type="ECO:0000256" key="1">
    <source>
        <dbReference type="ARBA" id="ARBA00010048"/>
    </source>
</evidence>
<comment type="similarity">
    <text evidence="1">Belongs to the prefoldin subunit alpha family.</text>
</comment>